<name>A0ABX5LEU2_9MICO</name>
<feature type="compositionally biased region" description="Low complexity" evidence="2">
    <location>
        <begin position="424"/>
        <end position="434"/>
    </location>
</feature>
<accession>A0ABX5LEU2</accession>
<proteinExistence type="inferred from homology"/>
<dbReference type="InterPro" id="IPR003615">
    <property type="entry name" value="HNH_nuc"/>
</dbReference>
<evidence type="ECO:0000259" key="3">
    <source>
        <dbReference type="SMART" id="SM00507"/>
    </source>
</evidence>
<feature type="domain" description="HNH nuclease" evidence="3">
    <location>
        <begin position="352"/>
        <end position="404"/>
    </location>
</feature>
<keyword evidence="4" id="KW-0378">Hydrolase</keyword>
<dbReference type="Pfam" id="PF02720">
    <property type="entry name" value="DUF222"/>
    <property type="match status" value="1"/>
</dbReference>
<reference evidence="4 5" key="1">
    <citation type="submission" date="2018-03" db="EMBL/GenBank/DDBJ databases">
        <title>Genomic Encyclopedia of Type Strains, Phase III (KMG-III): the genomes of soil and plant-associated and newly described type strains.</title>
        <authorList>
            <person name="Whitman W."/>
        </authorList>
    </citation>
    <scope>NUCLEOTIDE SEQUENCE [LARGE SCALE GENOMIC DNA]</scope>
    <source>
        <strain evidence="4 5">VKM Ac-1602</strain>
    </source>
</reference>
<protein>
    <submittedName>
        <fullName evidence="4">HNH endonuclease</fullName>
    </submittedName>
</protein>
<organism evidence="4 5">
    <name type="scientific">Rathayibacter iranicus NCPPB 2253 = VKM Ac-1602</name>
    <dbReference type="NCBI Taxonomy" id="1328868"/>
    <lineage>
        <taxon>Bacteria</taxon>
        <taxon>Bacillati</taxon>
        <taxon>Actinomycetota</taxon>
        <taxon>Actinomycetes</taxon>
        <taxon>Micrococcales</taxon>
        <taxon>Microbacteriaceae</taxon>
        <taxon>Rathayibacter</taxon>
    </lineage>
</organism>
<evidence type="ECO:0000256" key="1">
    <source>
        <dbReference type="ARBA" id="ARBA00023450"/>
    </source>
</evidence>
<comment type="similarity">
    <text evidence="1">Belongs to the Rv1128c/1148c/1588c/1702c/1945/3466 family.</text>
</comment>
<keyword evidence="5" id="KW-1185">Reference proteome</keyword>
<dbReference type="Proteomes" id="UP000245674">
    <property type="component" value="Unassembled WGS sequence"/>
</dbReference>
<evidence type="ECO:0000313" key="4">
    <source>
        <dbReference type="EMBL" id="PWJ65920.1"/>
    </source>
</evidence>
<dbReference type="InterPro" id="IPR002711">
    <property type="entry name" value="HNH"/>
</dbReference>
<comment type="caution">
    <text evidence="4">The sequence shown here is derived from an EMBL/GenBank/DDBJ whole genome shotgun (WGS) entry which is preliminary data.</text>
</comment>
<dbReference type="GO" id="GO:0004519">
    <property type="term" value="F:endonuclease activity"/>
    <property type="evidence" value="ECO:0007669"/>
    <property type="project" value="UniProtKB-KW"/>
</dbReference>
<evidence type="ECO:0000256" key="2">
    <source>
        <dbReference type="SAM" id="MobiDB-lite"/>
    </source>
</evidence>
<keyword evidence="4" id="KW-0255">Endonuclease</keyword>
<dbReference type="CDD" id="cd00085">
    <property type="entry name" value="HNHc"/>
    <property type="match status" value="1"/>
</dbReference>
<sequence>MSSLNGSDPSCVGGRWFNTHMAHEAETGHAEVRALGDRAARLARSASPLHLASAEALHAGYRAALTSPESFASGQSRRESSDLVERSIRAELAVALGVSERVLTRELEHARLLVDDLPCTREALARARLRWEAGQLICSVAGTLPAASRAEFDRRAAALAAALTPTQLRRRLARLRDELHDQPLAERHARACDDRAVWVTPEHDGMAMLCAYLPAPVAVGAHARLDRIARILREGDGSGSGDERTLAQLRADALADLVCDGDVTGTTPVQDDPPGAPTFVPGVRADVRLTVSASTAAGLDDTPADLDGYGLVPADAARQLLDAGASFTPVLTHPSTGAVISVGRTHRLPPPRMRLALHLRDQTCRFPGCTRPAASAEADHTIEWRNGGTTALDNLASLCVAHHHVRHGDRWTYVLHPDGAADWTTPTGRRVTTRPPNPPACATAPHFADPPPPF</sequence>
<keyword evidence="4" id="KW-0540">Nuclease</keyword>
<gene>
    <name evidence="4" type="ORF">B0H03_10260</name>
</gene>
<evidence type="ECO:0000313" key="5">
    <source>
        <dbReference type="Proteomes" id="UP000245674"/>
    </source>
</evidence>
<dbReference type="InterPro" id="IPR003870">
    <property type="entry name" value="DUF222"/>
</dbReference>
<dbReference type="Gene3D" id="1.10.30.50">
    <property type="match status" value="1"/>
</dbReference>
<dbReference type="SMART" id="SM00507">
    <property type="entry name" value="HNHc"/>
    <property type="match status" value="1"/>
</dbReference>
<dbReference type="EMBL" id="QGDV01000002">
    <property type="protein sequence ID" value="PWJ65920.1"/>
    <property type="molecule type" value="Genomic_DNA"/>
</dbReference>
<feature type="region of interest" description="Disordered" evidence="2">
    <location>
        <begin position="424"/>
        <end position="454"/>
    </location>
</feature>
<dbReference type="Pfam" id="PF01844">
    <property type="entry name" value="HNH"/>
    <property type="match status" value="1"/>
</dbReference>